<keyword evidence="13" id="KW-1185">Reference proteome</keyword>
<evidence type="ECO:0000256" key="3">
    <source>
        <dbReference type="ARBA" id="ARBA00023012"/>
    </source>
</evidence>
<keyword evidence="6" id="KW-0804">Transcription</keyword>
<dbReference type="InterPro" id="IPR036388">
    <property type="entry name" value="WH-like_DNA-bd_sf"/>
</dbReference>
<dbReference type="Gene3D" id="1.10.10.10">
    <property type="entry name" value="Winged helix-like DNA-binding domain superfamily/Winged helix DNA-binding domain"/>
    <property type="match status" value="1"/>
</dbReference>
<evidence type="ECO:0000256" key="9">
    <source>
        <dbReference type="PROSITE-ProRule" id="PRU01091"/>
    </source>
</evidence>
<sequence>MKILVIDDELNMRRLIGDYLRNEGFEVIEGKDGFDGVDKIIQHQDTDLVLLDVRMPKMDGYETYVEIREISNVPVIFLTALDEVYHEVKGLKLGAYDYITKPFSYEVLIARVNNCLLKVREQTPAVIEINTLLINLSNREILIEGQNIGVTQKEFEVIALLVHNKSIVMDRGKILDRVWGYDYDGDPRTVDTHIKTLRAKMLHYGKLIKTVRGVGYYFEID</sequence>
<evidence type="ECO:0000256" key="4">
    <source>
        <dbReference type="ARBA" id="ARBA00023015"/>
    </source>
</evidence>
<dbReference type="PANTHER" id="PTHR48111">
    <property type="entry name" value="REGULATOR OF RPOS"/>
    <property type="match status" value="1"/>
</dbReference>
<dbReference type="SMART" id="SM00862">
    <property type="entry name" value="Trans_reg_C"/>
    <property type="match status" value="1"/>
</dbReference>
<evidence type="ECO:0000256" key="8">
    <source>
        <dbReference type="PROSITE-ProRule" id="PRU00169"/>
    </source>
</evidence>
<dbReference type="Gene3D" id="6.10.250.690">
    <property type="match status" value="1"/>
</dbReference>
<accession>A0ABT6N9U7</accession>
<dbReference type="Proteomes" id="UP001158045">
    <property type="component" value="Unassembled WGS sequence"/>
</dbReference>
<dbReference type="PANTHER" id="PTHR48111:SF1">
    <property type="entry name" value="TWO-COMPONENT RESPONSE REGULATOR ORR33"/>
    <property type="match status" value="1"/>
</dbReference>
<feature type="DNA-binding region" description="OmpR/PhoB-type" evidence="9">
    <location>
        <begin position="124"/>
        <end position="220"/>
    </location>
</feature>
<evidence type="ECO:0000256" key="7">
    <source>
        <dbReference type="ARBA" id="ARBA00024867"/>
    </source>
</evidence>
<dbReference type="EMBL" id="JARYZI010000002">
    <property type="protein sequence ID" value="MDH8677190.1"/>
    <property type="molecule type" value="Genomic_DNA"/>
</dbReference>
<evidence type="ECO:0000256" key="5">
    <source>
        <dbReference type="ARBA" id="ARBA00023125"/>
    </source>
</evidence>
<dbReference type="Pfam" id="PF00486">
    <property type="entry name" value="Trans_reg_C"/>
    <property type="match status" value="1"/>
</dbReference>
<dbReference type="Gene3D" id="3.40.50.2300">
    <property type="match status" value="1"/>
</dbReference>
<dbReference type="PROSITE" id="PS51755">
    <property type="entry name" value="OMPR_PHOB"/>
    <property type="match status" value="1"/>
</dbReference>
<dbReference type="SMART" id="SM00448">
    <property type="entry name" value="REC"/>
    <property type="match status" value="1"/>
</dbReference>
<keyword evidence="5 9" id="KW-0238">DNA-binding</keyword>
<evidence type="ECO:0000259" key="11">
    <source>
        <dbReference type="PROSITE" id="PS51755"/>
    </source>
</evidence>
<dbReference type="Pfam" id="PF00072">
    <property type="entry name" value="Response_reg"/>
    <property type="match status" value="1"/>
</dbReference>
<keyword evidence="2 8" id="KW-0597">Phosphoprotein</keyword>
<evidence type="ECO:0000256" key="2">
    <source>
        <dbReference type="ARBA" id="ARBA00022553"/>
    </source>
</evidence>
<dbReference type="InterPro" id="IPR039420">
    <property type="entry name" value="WalR-like"/>
</dbReference>
<evidence type="ECO:0000313" key="12">
    <source>
        <dbReference type="EMBL" id="MDH8677190.1"/>
    </source>
</evidence>
<dbReference type="SUPFAM" id="SSF52172">
    <property type="entry name" value="CheY-like"/>
    <property type="match status" value="1"/>
</dbReference>
<organism evidence="12 13">
    <name type="scientific">Fusibacter bizertensis</name>
    <dbReference type="NCBI Taxonomy" id="1488331"/>
    <lineage>
        <taxon>Bacteria</taxon>
        <taxon>Bacillati</taxon>
        <taxon>Bacillota</taxon>
        <taxon>Clostridia</taxon>
        <taxon>Eubacteriales</taxon>
        <taxon>Eubacteriales Family XII. Incertae Sedis</taxon>
        <taxon>Fusibacter</taxon>
    </lineage>
</organism>
<feature type="domain" description="OmpR/PhoB-type" evidence="11">
    <location>
        <begin position="124"/>
        <end position="220"/>
    </location>
</feature>
<dbReference type="RefSeq" id="WP_281093004.1">
    <property type="nucleotide sequence ID" value="NZ_JARYZI010000002.1"/>
</dbReference>
<dbReference type="CDD" id="cd17574">
    <property type="entry name" value="REC_OmpR"/>
    <property type="match status" value="1"/>
</dbReference>
<evidence type="ECO:0000256" key="6">
    <source>
        <dbReference type="ARBA" id="ARBA00023163"/>
    </source>
</evidence>
<evidence type="ECO:0000313" key="13">
    <source>
        <dbReference type="Proteomes" id="UP001158045"/>
    </source>
</evidence>
<dbReference type="InterPro" id="IPR001789">
    <property type="entry name" value="Sig_transdc_resp-reg_receiver"/>
</dbReference>
<feature type="modified residue" description="4-aspartylphosphate" evidence="8">
    <location>
        <position position="52"/>
    </location>
</feature>
<evidence type="ECO:0000256" key="1">
    <source>
        <dbReference type="ARBA" id="ARBA00018672"/>
    </source>
</evidence>
<name>A0ABT6N9U7_9FIRM</name>
<evidence type="ECO:0000259" key="10">
    <source>
        <dbReference type="PROSITE" id="PS50110"/>
    </source>
</evidence>
<dbReference type="PROSITE" id="PS50110">
    <property type="entry name" value="RESPONSE_REGULATORY"/>
    <property type="match status" value="1"/>
</dbReference>
<proteinExistence type="predicted"/>
<protein>
    <recommendedName>
        <fullName evidence="1">Stage 0 sporulation protein A homolog</fullName>
    </recommendedName>
</protein>
<keyword evidence="3" id="KW-0902">Two-component regulatory system</keyword>
<gene>
    <name evidence="12" type="ORF">QE109_03465</name>
</gene>
<comment type="function">
    <text evidence="7">May play the central regulatory role in sporulation. It may be an element of the effector pathway responsible for the activation of sporulation genes in response to nutritional stress. Spo0A may act in concert with spo0H (a sigma factor) to control the expression of some genes that are critical to the sporulation process.</text>
</comment>
<feature type="domain" description="Response regulatory" evidence="10">
    <location>
        <begin position="2"/>
        <end position="116"/>
    </location>
</feature>
<dbReference type="InterPro" id="IPR011006">
    <property type="entry name" value="CheY-like_superfamily"/>
</dbReference>
<dbReference type="CDD" id="cd00383">
    <property type="entry name" value="trans_reg_C"/>
    <property type="match status" value="1"/>
</dbReference>
<comment type="caution">
    <text evidence="12">The sequence shown here is derived from an EMBL/GenBank/DDBJ whole genome shotgun (WGS) entry which is preliminary data.</text>
</comment>
<reference evidence="12 13" key="1">
    <citation type="submission" date="2023-04" db="EMBL/GenBank/DDBJ databases">
        <title>Fusibacter bizertensis strain WBS, isolated from littoral bottom sediments of the Arctic seas - biochemical and genomic analysis.</title>
        <authorList>
            <person name="Brioukhanov A.L."/>
        </authorList>
    </citation>
    <scope>NUCLEOTIDE SEQUENCE [LARGE SCALE GENOMIC DNA]</scope>
    <source>
        <strain evidence="12 13">WBS</strain>
    </source>
</reference>
<dbReference type="InterPro" id="IPR001867">
    <property type="entry name" value="OmpR/PhoB-type_DNA-bd"/>
</dbReference>
<keyword evidence="4" id="KW-0805">Transcription regulation</keyword>